<dbReference type="GO" id="GO:0006284">
    <property type="term" value="P:base-excision repair"/>
    <property type="evidence" value="ECO:0007669"/>
    <property type="project" value="UniProtKB-UniRule"/>
</dbReference>
<dbReference type="InterPro" id="IPR029119">
    <property type="entry name" value="MutY_C"/>
</dbReference>
<dbReference type="GO" id="GO:0035485">
    <property type="term" value="F:adenine/guanine mispair binding"/>
    <property type="evidence" value="ECO:0007669"/>
    <property type="project" value="TreeGrafter"/>
</dbReference>
<evidence type="ECO:0000256" key="6">
    <source>
        <dbReference type="ARBA" id="ARBA00022485"/>
    </source>
</evidence>
<evidence type="ECO:0000256" key="11">
    <source>
        <dbReference type="ARBA" id="ARBA00023014"/>
    </source>
</evidence>
<evidence type="ECO:0000256" key="12">
    <source>
        <dbReference type="ARBA" id="ARBA00023204"/>
    </source>
</evidence>
<dbReference type="PANTHER" id="PTHR42944:SF1">
    <property type="entry name" value="ADENINE DNA GLYCOSYLASE"/>
    <property type="match status" value="1"/>
</dbReference>
<dbReference type="PROSITE" id="PS01155">
    <property type="entry name" value="ENDONUCLEASE_III_2"/>
    <property type="match status" value="1"/>
</dbReference>
<dbReference type="InterPro" id="IPR023170">
    <property type="entry name" value="HhH_base_excis_C"/>
</dbReference>
<keyword evidence="16" id="KW-1185">Reference proteome</keyword>
<keyword evidence="10 14" id="KW-0408">Iron</keyword>
<dbReference type="FunFam" id="1.10.340.30:FF:000002">
    <property type="entry name" value="Adenine DNA glycosylase"/>
    <property type="match status" value="1"/>
</dbReference>
<evidence type="ECO:0000256" key="7">
    <source>
        <dbReference type="ARBA" id="ARBA00022723"/>
    </source>
</evidence>
<keyword evidence="7" id="KW-0479">Metal-binding</keyword>
<dbReference type="Gene3D" id="1.10.340.30">
    <property type="entry name" value="Hypothetical protein, domain 2"/>
    <property type="match status" value="1"/>
</dbReference>
<evidence type="ECO:0000256" key="13">
    <source>
        <dbReference type="ARBA" id="ARBA00023295"/>
    </source>
</evidence>
<dbReference type="EC" id="3.2.2.31" evidence="4 14"/>
<dbReference type="InterPro" id="IPR003265">
    <property type="entry name" value="HhH-GPD_domain"/>
</dbReference>
<comment type="function">
    <text evidence="2">Adenine glycosylase active on G-A mispairs. MutY also corrects error-prone DNA synthesis past GO lesions which are due to the oxidatively damaged form of guanine: 7,8-dihydro-8-oxoguanine (8-oxo-dGTP).</text>
</comment>
<dbReference type="GO" id="GO:0000701">
    <property type="term" value="F:purine-specific mismatch base pair DNA N-glycosylase activity"/>
    <property type="evidence" value="ECO:0007669"/>
    <property type="project" value="UniProtKB-EC"/>
</dbReference>
<dbReference type="CDD" id="cd00056">
    <property type="entry name" value="ENDO3c"/>
    <property type="match status" value="1"/>
</dbReference>
<dbReference type="InterPro" id="IPR005760">
    <property type="entry name" value="A/G_AdeGlyc_MutY"/>
</dbReference>
<dbReference type="SUPFAM" id="SSF48150">
    <property type="entry name" value="DNA-glycosylase"/>
    <property type="match status" value="1"/>
</dbReference>
<evidence type="ECO:0000256" key="9">
    <source>
        <dbReference type="ARBA" id="ARBA00022801"/>
    </source>
</evidence>
<dbReference type="Gene3D" id="1.10.1670.10">
    <property type="entry name" value="Helix-hairpin-Helix base-excision DNA repair enzymes (C-terminal)"/>
    <property type="match status" value="1"/>
</dbReference>
<evidence type="ECO:0000313" key="15">
    <source>
        <dbReference type="EMBL" id="SFM23100.1"/>
    </source>
</evidence>
<dbReference type="PANTHER" id="PTHR42944">
    <property type="entry name" value="ADENINE DNA GLYCOSYLASE"/>
    <property type="match status" value="1"/>
</dbReference>
<keyword evidence="12" id="KW-0234">DNA repair</keyword>
<comment type="catalytic activity">
    <reaction evidence="1 14">
        <text>Hydrolyzes free adenine bases from 7,8-dihydro-8-oxoguanine:adenine mismatched double-stranded DNA, leaving an apurinic site.</text>
        <dbReference type="EC" id="3.2.2.31"/>
    </reaction>
</comment>
<dbReference type="GO" id="GO:0006298">
    <property type="term" value="P:mismatch repair"/>
    <property type="evidence" value="ECO:0007669"/>
    <property type="project" value="TreeGrafter"/>
</dbReference>
<keyword evidence="6" id="KW-0004">4Fe-4S</keyword>
<sequence>MSTFANTLIHWQRRHGRHDLPWQNTRDPYAIWIAEIMLQQTQVATVIPYYQRFIGIFPDIETLARASLDAVLALWSGLGYYTRGRNIHKAACLMVAHYQGRFPSNAAAIEQLPGIGRSTAAAIAAFAYGERCAILDGNVKRVLTRYFGINGYPGEKKTEILLWEKAESLLPQENTHDCMATYTQALMDLGALVCTRHQPQCRVCPLRSDCVAFRENRTAKLPAPKPRKPLPNREATFLLMIDQNSILLEKRPDTGIWGGLWCLPQLPASIDLQLCCIQYWGINAAFIADLPVIDHVFTHFKLRISTCLLQVIDRSNNTLEEQAWVTIDEALNLAIPAPVRKILMEVSSSAKFFEMSCQPLSGY</sequence>
<accession>A0A1I4P6A2</accession>
<dbReference type="EMBL" id="FOUF01000010">
    <property type="protein sequence ID" value="SFM23100.1"/>
    <property type="molecule type" value="Genomic_DNA"/>
</dbReference>
<evidence type="ECO:0000256" key="2">
    <source>
        <dbReference type="ARBA" id="ARBA00002933"/>
    </source>
</evidence>
<evidence type="ECO:0000256" key="3">
    <source>
        <dbReference type="ARBA" id="ARBA00008343"/>
    </source>
</evidence>
<dbReference type="Pfam" id="PF00730">
    <property type="entry name" value="HhH-GPD"/>
    <property type="match status" value="1"/>
</dbReference>
<dbReference type="CDD" id="cd03431">
    <property type="entry name" value="NUDIX_DNA_Glycosylase_C-MutY"/>
    <property type="match status" value="1"/>
</dbReference>
<dbReference type="STRING" id="52442.SAMN05421880_11012"/>
<name>A0A1I4P6A2_9PROT</name>
<dbReference type="SMART" id="SM00478">
    <property type="entry name" value="ENDO3c"/>
    <property type="match status" value="1"/>
</dbReference>
<keyword evidence="11" id="KW-0411">Iron-sulfur</keyword>
<evidence type="ECO:0000256" key="14">
    <source>
        <dbReference type="RuleBase" id="RU365096"/>
    </source>
</evidence>
<dbReference type="SUPFAM" id="SSF55811">
    <property type="entry name" value="Nudix"/>
    <property type="match status" value="1"/>
</dbReference>
<gene>
    <name evidence="15" type="ORF">SAMN05421880_11012</name>
</gene>
<organism evidence="15 16">
    <name type="scientific">Nitrosomonas nitrosa</name>
    <dbReference type="NCBI Taxonomy" id="52442"/>
    <lineage>
        <taxon>Bacteria</taxon>
        <taxon>Pseudomonadati</taxon>
        <taxon>Pseudomonadota</taxon>
        <taxon>Betaproteobacteria</taxon>
        <taxon>Nitrosomonadales</taxon>
        <taxon>Nitrosomonadaceae</taxon>
        <taxon>Nitrosomonas</taxon>
    </lineage>
</organism>
<dbReference type="GO" id="GO:0051539">
    <property type="term" value="F:4 iron, 4 sulfur cluster binding"/>
    <property type="evidence" value="ECO:0007669"/>
    <property type="project" value="UniProtKB-UniRule"/>
</dbReference>
<proteinExistence type="inferred from homology"/>
<dbReference type="Gene3D" id="3.90.79.10">
    <property type="entry name" value="Nucleoside Triphosphate Pyrophosphohydrolase"/>
    <property type="match status" value="1"/>
</dbReference>
<dbReference type="AlphaFoldDB" id="A0A1I4P6A2"/>
<evidence type="ECO:0000256" key="1">
    <source>
        <dbReference type="ARBA" id="ARBA00000843"/>
    </source>
</evidence>
<keyword evidence="8 14" id="KW-0227">DNA damage</keyword>
<dbReference type="Pfam" id="PF14815">
    <property type="entry name" value="NUDIX_4"/>
    <property type="match status" value="1"/>
</dbReference>
<dbReference type="NCBIfam" id="TIGR01084">
    <property type="entry name" value="mutY"/>
    <property type="match status" value="1"/>
</dbReference>
<dbReference type="GO" id="GO:0032357">
    <property type="term" value="F:oxidized purine DNA binding"/>
    <property type="evidence" value="ECO:0007669"/>
    <property type="project" value="TreeGrafter"/>
</dbReference>
<protein>
    <recommendedName>
        <fullName evidence="5 14">Adenine DNA glycosylase</fullName>
        <ecNumber evidence="4 14">3.2.2.31</ecNumber>
    </recommendedName>
</protein>
<dbReference type="OrthoDB" id="9802365at2"/>
<dbReference type="InterPro" id="IPR044298">
    <property type="entry name" value="MIG/MutY"/>
</dbReference>
<dbReference type="GO" id="GO:0046872">
    <property type="term" value="F:metal ion binding"/>
    <property type="evidence" value="ECO:0007669"/>
    <property type="project" value="UniProtKB-UniRule"/>
</dbReference>
<keyword evidence="9" id="KW-0378">Hydrolase</keyword>
<dbReference type="GO" id="GO:0034039">
    <property type="term" value="F:8-oxo-7,8-dihydroguanine DNA N-glycosylase activity"/>
    <property type="evidence" value="ECO:0007669"/>
    <property type="project" value="TreeGrafter"/>
</dbReference>
<evidence type="ECO:0000313" key="16">
    <source>
        <dbReference type="Proteomes" id="UP000199561"/>
    </source>
</evidence>
<comment type="similarity">
    <text evidence="3 14">Belongs to the Nth/MutY family.</text>
</comment>
<dbReference type="InterPro" id="IPR015797">
    <property type="entry name" value="NUDIX_hydrolase-like_dom_sf"/>
</dbReference>
<keyword evidence="13 14" id="KW-0326">Glycosidase</keyword>
<dbReference type="InterPro" id="IPR004036">
    <property type="entry name" value="Endonuclease-III-like_CS2"/>
</dbReference>
<dbReference type="RefSeq" id="WP_090667832.1">
    <property type="nucleotide sequence ID" value="NZ_CAJNAP010000023.1"/>
</dbReference>
<evidence type="ECO:0000256" key="5">
    <source>
        <dbReference type="ARBA" id="ARBA00022023"/>
    </source>
</evidence>
<comment type="cofactor">
    <cofactor evidence="14">
        <name>[4Fe-4S] cluster</name>
        <dbReference type="ChEBI" id="CHEBI:49883"/>
    </cofactor>
    <text evidence="14">Binds 1 [4Fe-4S] cluster.</text>
</comment>
<evidence type="ECO:0000256" key="8">
    <source>
        <dbReference type="ARBA" id="ARBA00022763"/>
    </source>
</evidence>
<dbReference type="InterPro" id="IPR011257">
    <property type="entry name" value="DNA_glycosylase"/>
</dbReference>
<reference evidence="15 16" key="1">
    <citation type="submission" date="2016-10" db="EMBL/GenBank/DDBJ databases">
        <authorList>
            <person name="de Groot N.N."/>
        </authorList>
    </citation>
    <scope>NUCLEOTIDE SEQUENCE [LARGE SCALE GENOMIC DNA]</scope>
    <source>
        <strain evidence="15 16">Nm146</strain>
    </source>
</reference>
<evidence type="ECO:0000256" key="4">
    <source>
        <dbReference type="ARBA" id="ARBA00012045"/>
    </source>
</evidence>
<dbReference type="Proteomes" id="UP000199561">
    <property type="component" value="Unassembled WGS sequence"/>
</dbReference>
<evidence type="ECO:0000256" key="10">
    <source>
        <dbReference type="ARBA" id="ARBA00023004"/>
    </source>
</evidence>